<dbReference type="AlphaFoldDB" id="A0A177ZP71"/>
<accession>A0A177ZP71</accession>
<dbReference type="PATRIC" id="fig|217031.6.peg.2901"/>
<dbReference type="STRING" id="217031.ABB05_13440"/>
<gene>
    <name evidence="1" type="ORF">ABB05_13440</name>
</gene>
<organism evidence="1 2">
    <name type="scientific">Lederbergia galactosidilytica</name>
    <dbReference type="NCBI Taxonomy" id="217031"/>
    <lineage>
        <taxon>Bacteria</taxon>
        <taxon>Bacillati</taxon>
        <taxon>Bacillota</taxon>
        <taxon>Bacilli</taxon>
        <taxon>Bacillales</taxon>
        <taxon>Bacillaceae</taxon>
        <taxon>Lederbergia</taxon>
    </lineage>
</organism>
<dbReference type="RefSeq" id="WP_064468332.1">
    <property type="nucleotide sequence ID" value="NZ_JAGGKH010000006.1"/>
</dbReference>
<sequence>MRYLMEDVTFLSDNHIKKISVLVQKNEIRYIGYSIPKFNVMKLNVQAFFLTPSFVFYSPNIPSFSFETFKTYFSREYLLKGCGCILTDFTIQYQHQFTEKLEKKRLELLNSPIDYVLGVNLKANKLTAKIVHMCKREMIPALFIDLDNVQELVEIPWGWIREAAYPNKPIFIPKVSSRQNLFYKRQLLKKWHEILQYEKIDHLPSPLSPNKPLSLDILKKIGLYPKKGVLKAGGEISYNLVLKQAKRDDLSPWNDNNIIPHISVNNGKFVIIDQNPVFCPGFGREISIRMTGLFK</sequence>
<name>A0A177ZP71_9BACI</name>
<evidence type="ECO:0000313" key="2">
    <source>
        <dbReference type="Proteomes" id="UP000077881"/>
    </source>
</evidence>
<proteinExistence type="predicted"/>
<dbReference type="Proteomes" id="UP000077881">
    <property type="component" value="Unassembled WGS sequence"/>
</dbReference>
<keyword evidence="2" id="KW-1185">Reference proteome</keyword>
<protein>
    <submittedName>
        <fullName evidence="1">Uncharacterized protein</fullName>
    </submittedName>
</protein>
<comment type="caution">
    <text evidence="1">The sequence shown here is derived from an EMBL/GenBank/DDBJ whole genome shotgun (WGS) entry which is preliminary data.</text>
</comment>
<dbReference type="OrthoDB" id="2959323at2"/>
<evidence type="ECO:0000313" key="1">
    <source>
        <dbReference type="EMBL" id="OAK69781.1"/>
    </source>
</evidence>
<dbReference type="EMBL" id="LDJR01000053">
    <property type="protein sequence ID" value="OAK69781.1"/>
    <property type="molecule type" value="Genomic_DNA"/>
</dbReference>
<reference evidence="1 2" key="1">
    <citation type="submission" date="2015-05" db="EMBL/GenBank/DDBJ databases">
        <title>Comparison of genome.</title>
        <authorList>
            <person name="Zheng Z."/>
            <person name="Sun M."/>
        </authorList>
    </citation>
    <scope>NUCLEOTIDE SEQUENCE [LARGE SCALE GENOMIC DNA]</scope>
    <source>
        <strain evidence="1 2">G25-74</strain>
    </source>
</reference>